<evidence type="ECO:0000256" key="1">
    <source>
        <dbReference type="SAM" id="SignalP"/>
    </source>
</evidence>
<sequence length="123" mass="13087">MRSPKRILATLGATAMLSTALVGITAAPASADPCPSGAACAYTNENWVGTAGPVYGDNNNLRQYATWNGAESIYNNGNSCTVYIYSALNRGGARYPLARGTGWRTLSGSSLWHHAWSNKWCTP</sequence>
<comment type="caution">
    <text evidence="2">The sequence shown here is derived from an EMBL/GenBank/DDBJ whole genome shotgun (WGS) entry which is preliminary data.</text>
</comment>
<feature type="chain" id="PRO_5047086381" description="Peptidase inhibitor family I36" evidence="1">
    <location>
        <begin position="32"/>
        <end position="123"/>
    </location>
</feature>
<evidence type="ECO:0000313" key="3">
    <source>
        <dbReference type="Proteomes" id="UP000646749"/>
    </source>
</evidence>
<organism evidence="2 3">
    <name type="scientific">Plantactinospora endophytica</name>
    <dbReference type="NCBI Taxonomy" id="673535"/>
    <lineage>
        <taxon>Bacteria</taxon>
        <taxon>Bacillati</taxon>
        <taxon>Actinomycetota</taxon>
        <taxon>Actinomycetes</taxon>
        <taxon>Micromonosporales</taxon>
        <taxon>Micromonosporaceae</taxon>
        <taxon>Plantactinospora</taxon>
    </lineage>
</organism>
<reference evidence="2 3" key="1">
    <citation type="submission" date="2021-01" db="EMBL/GenBank/DDBJ databases">
        <title>Whole genome shotgun sequence of Plantactinospora endophytica NBRC 110450.</title>
        <authorList>
            <person name="Komaki H."/>
            <person name="Tamura T."/>
        </authorList>
    </citation>
    <scope>NUCLEOTIDE SEQUENCE [LARGE SCALE GENOMIC DNA]</scope>
    <source>
        <strain evidence="2 3">NBRC 110450</strain>
    </source>
</reference>
<keyword evidence="3" id="KW-1185">Reference proteome</keyword>
<keyword evidence="1" id="KW-0732">Signal</keyword>
<evidence type="ECO:0008006" key="4">
    <source>
        <dbReference type="Google" id="ProtNLM"/>
    </source>
</evidence>
<protein>
    <recommendedName>
        <fullName evidence="4">Peptidase inhibitor family I36</fullName>
    </recommendedName>
</protein>
<feature type="signal peptide" evidence="1">
    <location>
        <begin position="1"/>
        <end position="31"/>
    </location>
</feature>
<dbReference type="RefSeq" id="WP_203866515.1">
    <property type="nucleotide sequence ID" value="NZ_BONW01000013.1"/>
</dbReference>
<dbReference type="Gene3D" id="2.60.20.10">
    <property type="entry name" value="Crystallins"/>
    <property type="match status" value="1"/>
</dbReference>
<proteinExistence type="predicted"/>
<evidence type="ECO:0000313" key="2">
    <source>
        <dbReference type="EMBL" id="GIG87990.1"/>
    </source>
</evidence>
<accession>A0ABQ4DZZ2</accession>
<dbReference type="Pfam" id="PF03995">
    <property type="entry name" value="Inhibitor_I36"/>
    <property type="match status" value="1"/>
</dbReference>
<dbReference type="Proteomes" id="UP000646749">
    <property type="component" value="Unassembled WGS sequence"/>
</dbReference>
<gene>
    <name evidence="2" type="ORF">Pen02_29260</name>
</gene>
<dbReference type="EMBL" id="BONW01000013">
    <property type="protein sequence ID" value="GIG87990.1"/>
    <property type="molecule type" value="Genomic_DNA"/>
</dbReference>
<name>A0ABQ4DZZ2_9ACTN</name>